<dbReference type="OrthoDB" id="9804790at2"/>
<evidence type="ECO:0000313" key="3">
    <source>
        <dbReference type="Proteomes" id="UP000221734"/>
    </source>
</evidence>
<dbReference type="PANTHER" id="PTHR43638:SF3">
    <property type="entry name" value="ALDEHYDE REDUCTASE"/>
    <property type="match status" value="1"/>
</dbReference>
<protein>
    <recommendedName>
        <fullName evidence="1">NADP-dependent oxidoreductase domain-containing protein</fullName>
    </recommendedName>
</protein>
<keyword evidence="3" id="KW-1185">Reference proteome</keyword>
<dbReference type="Gene3D" id="3.20.20.100">
    <property type="entry name" value="NADP-dependent oxidoreductase domain"/>
    <property type="match status" value="1"/>
</dbReference>
<dbReference type="SUPFAM" id="SSF51430">
    <property type="entry name" value="NAD(P)-linked oxidoreductase"/>
    <property type="match status" value="1"/>
</dbReference>
<dbReference type="PANTHER" id="PTHR43638">
    <property type="entry name" value="OXIDOREDUCTASE, ALDO/KETO REDUCTASE FAMILY PROTEIN"/>
    <property type="match status" value="1"/>
</dbReference>
<dbReference type="RefSeq" id="WP_099324987.1">
    <property type="nucleotide sequence ID" value="NZ_LT934425.1"/>
</dbReference>
<gene>
    <name evidence="2" type="ORF">KSMBR1_1766</name>
</gene>
<dbReference type="InterPro" id="IPR036812">
    <property type="entry name" value="NAD(P)_OxRdtase_dom_sf"/>
</dbReference>
<dbReference type="EMBL" id="LT934425">
    <property type="protein sequence ID" value="SOH04265.1"/>
    <property type="molecule type" value="Genomic_DNA"/>
</dbReference>
<organism evidence="2 3">
    <name type="scientific">Kuenenia stuttgartiensis</name>
    <dbReference type="NCBI Taxonomy" id="174633"/>
    <lineage>
        <taxon>Bacteria</taxon>
        <taxon>Pseudomonadati</taxon>
        <taxon>Planctomycetota</taxon>
        <taxon>Candidatus Brocadiia</taxon>
        <taxon>Candidatus Brocadiales</taxon>
        <taxon>Candidatus Brocadiaceae</taxon>
        <taxon>Candidatus Kuenenia</taxon>
    </lineage>
</organism>
<dbReference type="KEGG" id="kst:KSMBR1_1766"/>
<evidence type="ECO:0000259" key="1">
    <source>
        <dbReference type="Pfam" id="PF00248"/>
    </source>
</evidence>
<name>A0A2C9CF36_KUEST</name>
<reference evidence="3" key="1">
    <citation type="submission" date="2017-10" db="EMBL/GenBank/DDBJ databases">
        <authorList>
            <person name="Frank J."/>
        </authorList>
    </citation>
    <scope>NUCLEOTIDE SEQUENCE [LARGE SCALE GENOMIC DNA]</scope>
</reference>
<evidence type="ECO:0000313" key="2">
    <source>
        <dbReference type="EMBL" id="SOH04265.1"/>
    </source>
</evidence>
<accession>A0A2C9CF36</accession>
<sequence length="93" mass="10166">MEFKNLSNTIKIPVIGLGTWTIGGGDEADTTYDKENISAIKTAIKLGITHIDNAEAYAQGHSHGNVKVTLRKTRIKNLCQKLPSISGEESKKR</sequence>
<dbReference type="InterPro" id="IPR023210">
    <property type="entry name" value="NADP_OxRdtase_dom"/>
</dbReference>
<feature type="domain" description="NADP-dependent oxidoreductase" evidence="1">
    <location>
        <begin position="15"/>
        <end position="72"/>
    </location>
</feature>
<dbReference type="AlphaFoldDB" id="A0A2C9CF36"/>
<dbReference type="Pfam" id="PF00248">
    <property type="entry name" value="Aldo_ket_red"/>
    <property type="match status" value="1"/>
</dbReference>
<dbReference type="Proteomes" id="UP000221734">
    <property type="component" value="Chromosome Kuenenia_stuttgartiensis_MBR1"/>
</dbReference>
<proteinExistence type="predicted"/>